<dbReference type="EMBL" id="AJWJ01000003">
    <property type="protein sequence ID" value="KAF2078519.1"/>
    <property type="molecule type" value="Genomic_DNA"/>
</dbReference>
<protein>
    <recommendedName>
        <fullName evidence="9">Xylose isomerase-like TIM barrel domain-containing protein</fullName>
    </recommendedName>
</protein>
<keyword evidence="7" id="KW-0234">DNA repair</keyword>
<evidence type="ECO:0000259" key="9">
    <source>
        <dbReference type="Pfam" id="PF01261"/>
    </source>
</evidence>
<dbReference type="InterPro" id="IPR018246">
    <property type="entry name" value="AP_endonuc_F2_Zn_BS"/>
</dbReference>
<dbReference type="GO" id="GO:0003677">
    <property type="term" value="F:DNA binding"/>
    <property type="evidence" value="ECO:0007669"/>
    <property type="project" value="InterPro"/>
</dbReference>
<comment type="similarity">
    <text evidence="2">Belongs to the AP endonuclease 2 family.</text>
</comment>
<name>A0A8J4Q587_9MYCE</name>
<dbReference type="CDD" id="cd00019">
    <property type="entry name" value="AP2Ec"/>
    <property type="match status" value="1"/>
</dbReference>
<evidence type="ECO:0000313" key="10">
    <source>
        <dbReference type="EMBL" id="KAF2078519.1"/>
    </source>
</evidence>
<feature type="domain" description="Xylose isomerase-like TIM barrel" evidence="9">
    <location>
        <begin position="230"/>
        <end position="475"/>
    </location>
</feature>
<dbReference type="SUPFAM" id="SSF51658">
    <property type="entry name" value="Xylose isomerase-like"/>
    <property type="match status" value="1"/>
</dbReference>
<dbReference type="Pfam" id="PF01261">
    <property type="entry name" value="AP_endonuc_2"/>
    <property type="match status" value="1"/>
</dbReference>
<sequence length="493" mass="55464">MFASVSTLKSVLNIKSLSSLRFYSNTIKITNNNSSIISSRITSKRNMSKRKNNDVVEIVDNDDTIDLDDIDEHDCDSHHEDDTEDELSIPTLQKEVESNKKLNSIVNNSTTKVTATAAAKKPAALKQTVISSFFTKVDQPADVHTDKEYLDSRAKKTTTTTPTTTTASTTPPKKKTKKSKEVTILVDYDKNEKYVPELQYSASKKEKMDGIKIGAHMSIKGGIPSLIKSAIDKGFKAIAFFVATPRSWRGPKINAEDAKSFKEECTKHNFSPKYMMPHGSYFLNLGSPEADKLEKSRNLFLAEMKCCEELGITLYNFHPGSHLNMISEEESIKVIAESINYAHKHTSTVTAVIECTAGQGTNLGYKFEHLRDIIALVDDKTRVGVCLDTCHMFAAGYNIDSYLGCQKVFQEFDRIVGFSYLRGIHLNDSKAKCGEKLDRHENIDKGHIGSPCFRYMVNDNRFFHIPMILETEGSHIEEVKQLYSYIKEDNQEK</sequence>
<evidence type="ECO:0000256" key="5">
    <source>
        <dbReference type="ARBA" id="ARBA00022801"/>
    </source>
</evidence>
<dbReference type="GO" id="GO:0005634">
    <property type="term" value="C:nucleus"/>
    <property type="evidence" value="ECO:0007669"/>
    <property type="project" value="TreeGrafter"/>
</dbReference>
<dbReference type="PROSITE" id="PS00730">
    <property type="entry name" value="AP_NUCLEASE_F2_2"/>
    <property type="match status" value="1"/>
</dbReference>
<accession>A0A8J4Q587</accession>
<keyword evidence="4" id="KW-0227">DNA damage</keyword>
<gene>
    <name evidence="10" type="ORF">CYY_000144</name>
</gene>
<dbReference type="HAMAP" id="MF_00152">
    <property type="entry name" value="Nfo"/>
    <property type="match status" value="1"/>
</dbReference>
<evidence type="ECO:0000256" key="7">
    <source>
        <dbReference type="ARBA" id="ARBA00023204"/>
    </source>
</evidence>
<organism evidence="10 11">
    <name type="scientific">Polysphondylium violaceum</name>
    <dbReference type="NCBI Taxonomy" id="133409"/>
    <lineage>
        <taxon>Eukaryota</taxon>
        <taxon>Amoebozoa</taxon>
        <taxon>Evosea</taxon>
        <taxon>Eumycetozoa</taxon>
        <taxon>Dictyostelia</taxon>
        <taxon>Dictyosteliales</taxon>
        <taxon>Dictyosteliaceae</taxon>
        <taxon>Polysphondylium</taxon>
    </lineage>
</organism>
<evidence type="ECO:0000256" key="6">
    <source>
        <dbReference type="ARBA" id="ARBA00022833"/>
    </source>
</evidence>
<reference evidence="10" key="1">
    <citation type="submission" date="2020-01" db="EMBL/GenBank/DDBJ databases">
        <title>Development of genomics and gene disruption for Polysphondylium violaceum indicates a role for the polyketide synthase stlB in stalk morphogenesis.</title>
        <authorList>
            <person name="Narita B."/>
            <person name="Kawabe Y."/>
            <person name="Kin K."/>
            <person name="Saito T."/>
            <person name="Gibbs R."/>
            <person name="Kuspa A."/>
            <person name="Muzny D."/>
            <person name="Queller D."/>
            <person name="Richards S."/>
            <person name="Strassman J."/>
            <person name="Sucgang R."/>
            <person name="Worley K."/>
            <person name="Schaap P."/>
        </authorList>
    </citation>
    <scope>NUCLEOTIDE SEQUENCE</scope>
    <source>
        <strain evidence="10">QSvi11</strain>
    </source>
</reference>
<dbReference type="PANTHER" id="PTHR21445:SF0">
    <property type="entry name" value="APURINIC-APYRIMIDINIC ENDONUCLEASE"/>
    <property type="match status" value="1"/>
</dbReference>
<dbReference type="GO" id="GO:0005739">
    <property type="term" value="C:mitochondrion"/>
    <property type="evidence" value="ECO:0007669"/>
    <property type="project" value="TreeGrafter"/>
</dbReference>
<feature type="region of interest" description="Disordered" evidence="8">
    <location>
        <begin position="147"/>
        <end position="178"/>
    </location>
</feature>
<dbReference type="PROSITE" id="PS00731">
    <property type="entry name" value="AP_NUCLEASE_F2_3"/>
    <property type="match status" value="1"/>
</dbReference>
<dbReference type="Proteomes" id="UP000695562">
    <property type="component" value="Unassembled WGS sequence"/>
</dbReference>
<evidence type="ECO:0000256" key="1">
    <source>
        <dbReference type="ARBA" id="ARBA00001947"/>
    </source>
</evidence>
<dbReference type="NCBIfam" id="NF002199">
    <property type="entry name" value="PRK01060.1-4"/>
    <property type="match status" value="1"/>
</dbReference>
<evidence type="ECO:0000256" key="8">
    <source>
        <dbReference type="SAM" id="MobiDB-lite"/>
    </source>
</evidence>
<evidence type="ECO:0000256" key="2">
    <source>
        <dbReference type="ARBA" id="ARBA00005340"/>
    </source>
</evidence>
<keyword evidence="11" id="KW-1185">Reference proteome</keyword>
<proteinExistence type="inferred from homology"/>
<evidence type="ECO:0000313" key="11">
    <source>
        <dbReference type="Proteomes" id="UP000695562"/>
    </source>
</evidence>
<evidence type="ECO:0000256" key="4">
    <source>
        <dbReference type="ARBA" id="ARBA00022763"/>
    </source>
</evidence>
<dbReference type="FunFam" id="3.20.20.150:FF:000001">
    <property type="entry name" value="Probable endonuclease 4"/>
    <property type="match status" value="1"/>
</dbReference>
<keyword evidence="3" id="KW-0479">Metal-binding</keyword>
<dbReference type="InterPro" id="IPR001719">
    <property type="entry name" value="AP_endonuc_2"/>
</dbReference>
<dbReference type="GO" id="GO:0006284">
    <property type="term" value="P:base-excision repair"/>
    <property type="evidence" value="ECO:0007669"/>
    <property type="project" value="TreeGrafter"/>
</dbReference>
<dbReference type="PROSITE" id="PS00729">
    <property type="entry name" value="AP_NUCLEASE_F2_1"/>
    <property type="match status" value="1"/>
</dbReference>
<dbReference type="AlphaFoldDB" id="A0A8J4Q587"/>
<evidence type="ECO:0000256" key="3">
    <source>
        <dbReference type="ARBA" id="ARBA00022723"/>
    </source>
</evidence>
<comment type="cofactor">
    <cofactor evidence="1">
        <name>Zn(2+)</name>
        <dbReference type="ChEBI" id="CHEBI:29105"/>
    </cofactor>
</comment>
<dbReference type="OrthoDB" id="7663182at2759"/>
<dbReference type="GO" id="GO:0008270">
    <property type="term" value="F:zinc ion binding"/>
    <property type="evidence" value="ECO:0007669"/>
    <property type="project" value="InterPro"/>
</dbReference>
<dbReference type="SMART" id="SM00518">
    <property type="entry name" value="AP2Ec"/>
    <property type="match status" value="1"/>
</dbReference>
<dbReference type="InterPro" id="IPR036237">
    <property type="entry name" value="Xyl_isomerase-like_sf"/>
</dbReference>
<dbReference type="GO" id="GO:0008081">
    <property type="term" value="F:phosphoric diester hydrolase activity"/>
    <property type="evidence" value="ECO:0007669"/>
    <property type="project" value="TreeGrafter"/>
</dbReference>
<dbReference type="InterPro" id="IPR013022">
    <property type="entry name" value="Xyl_isomerase-like_TIM-brl"/>
</dbReference>
<keyword evidence="5" id="KW-0378">Hydrolase</keyword>
<feature type="compositionally biased region" description="Low complexity" evidence="8">
    <location>
        <begin position="157"/>
        <end position="171"/>
    </location>
</feature>
<dbReference type="GO" id="GO:0003906">
    <property type="term" value="F:DNA-(apurinic or apyrimidinic site) endonuclease activity"/>
    <property type="evidence" value="ECO:0007669"/>
    <property type="project" value="TreeGrafter"/>
</dbReference>
<dbReference type="PANTHER" id="PTHR21445">
    <property type="entry name" value="ENDONUCLEASE IV ENDODEOXYRIBONUCLEASE IV"/>
    <property type="match status" value="1"/>
</dbReference>
<keyword evidence="6" id="KW-0862">Zinc</keyword>
<comment type="caution">
    <text evidence="10">The sequence shown here is derived from an EMBL/GenBank/DDBJ whole genome shotgun (WGS) entry which is preliminary data.</text>
</comment>
<dbReference type="Gene3D" id="3.20.20.150">
    <property type="entry name" value="Divalent-metal-dependent TIM barrel enzymes"/>
    <property type="match status" value="1"/>
</dbReference>
<dbReference type="PROSITE" id="PS51432">
    <property type="entry name" value="AP_NUCLEASE_F2_4"/>
    <property type="match status" value="1"/>
</dbReference>
<dbReference type="NCBIfam" id="TIGR00587">
    <property type="entry name" value="nfo"/>
    <property type="match status" value="1"/>
</dbReference>